<dbReference type="SUPFAM" id="SSF109604">
    <property type="entry name" value="HD-domain/PDEase-like"/>
    <property type="match status" value="1"/>
</dbReference>
<dbReference type="PANTHER" id="PTHR43155">
    <property type="entry name" value="CYCLIC DI-GMP PHOSPHODIESTERASE PA4108-RELATED"/>
    <property type="match status" value="1"/>
</dbReference>
<dbReference type="InterPro" id="IPR037522">
    <property type="entry name" value="HD_GYP_dom"/>
</dbReference>
<comment type="caution">
    <text evidence="2">The sequence shown here is derived from an EMBL/GenBank/DDBJ whole genome shotgun (WGS) entry which is preliminary data.</text>
</comment>
<feature type="domain" description="HD-GYP" evidence="1">
    <location>
        <begin position="113"/>
        <end position="310"/>
    </location>
</feature>
<dbReference type="PANTHER" id="PTHR43155:SF2">
    <property type="entry name" value="CYCLIC DI-GMP PHOSPHODIESTERASE PA4108"/>
    <property type="match status" value="1"/>
</dbReference>
<dbReference type="Proteomes" id="UP000559117">
    <property type="component" value="Unassembled WGS sequence"/>
</dbReference>
<evidence type="ECO:0000313" key="2">
    <source>
        <dbReference type="EMBL" id="MBB5335644.1"/>
    </source>
</evidence>
<dbReference type="InterPro" id="IPR003607">
    <property type="entry name" value="HD/PDEase_dom"/>
</dbReference>
<name>A0A840US28_9FIRM</name>
<organism evidence="2 3">
    <name type="scientific">Pectinatus brassicae</name>
    <dbReference type="NCBI Taxonomy" id="862415"/>
    <lineage>
        <taxon>Bacteria</taxon>
        <taxon>Bacillati</taxon>
        <taxon>Bacillota</taxon>
        <taxon>Negativicutes</taxon>
        <taxon>Selenomonadales</taxon>
        <taxon>Selenomonadaceae</taxon>
        <taxon>Pectinatus</taxon>
    </lineage>
</organism>
<dbReference type="RefSeq" id="WP_183859821.1">
    <property type="nucleotide sequence ID" value="NZ_JACHFH010000007.1"/>
</dbReference>
<dbReference type="Gene3D" id="1.10.3210.10">
    <property type="entry name" value="Hypothetical protein af1432"/>
    <property type="match status" value="1"/>
</dbReference>
<evidence type="ECO:0000259" key="1">
    <source>
        <dbReference type="PROSITE" id="PS51832"/>
    </source>
</evidence>
<protein>
    <submittedName>
        <fullName evidence="2">HD-GYP domain-containing protein (C-di-GMP phosphodiesterase class II)</fullName>
    </submittedName>
</protein>
<accession>A0A840US28</accession>
<sequence length="357" mass="40003">MKEINIEKLVPGMALGRTILNDKMVVILSAGTLLTHAHITRLKYLNIPSAYIKDGFDFSQNYRAVEIIFNKENAFVKKYNDIVAEASDLFVNVAKGKGEVVETVGEAVKESLAPTVRESGVIDYLYTLSNISDNIYHHSVRIAVMSGVIGKWLHFSDKKINDLILAGFLHDIGKTMMPKNLISRRPGKLKPEEYEIYIQHTINGQDILSDKNNISAGVRAAALQHHETMDGAGEPFGVSGDEINEYARIVSVANLYDNITTEREGEVKQTPFDAVEFIGKNMFSTLDARICVPFISNIQNSFLGSKVGLTDGRQGIIVYYPDGYSSLPMIRIDDDTILDLNDERREHDIRIMEYNPR</sequence>
<dbReference type="CDD" id="cd00077">
    <property type="entry name" value="HDc"/>
    <property type="match status" value="1"/>
</dbReference>
<dbReference type="SMART" id="SM00471">
    <property type="entry name" value="HDc"/>
    <property type="match status" value="1"/>
</dbReference>
<evidence type="ECO:0000313" key="3">
    <source>
        <dbReference type="Proteomes" id="UP000559117"/>
    </source>
</evidence>
<keyword evidence="3" id="KW-1185">Reference proteome</keyword>
<proteinExistence type="predicted"/>
<dbReference type="AlphaFoldDB" id="A0A840US28"/>
<dbReference type="PROSITE" id="PS51832">
    <property type="entry name" value="HD_GYP"/>
    <property type="match status" value="1"/>
</dbReference>
<gene>
    <name evidence="2" type="ORF">HNR32_000776</name>
</gene>
<dbReference type="Pfam" id="PF13487">
    <property type="entry name" value="HD_5"/>
    <property type="match status" value="1"/>
</dbReference>
<reference evidence="2 3" key="1">
    <citation type="submission" date="2020-08" db="EMBL/GenBank/DDBJ databases">
        <title>Genomic Encyclopedia of Type Strains, Phase IV (KMG-IV): sequencing the most valuable type-strain genomes for metagenomic binning, comparative biology and taxonomic classification.</title>
        <authorList>
            <person name="Goeker M."/>
        </authorList>
    </citation>
    <scope>NUCLEOTIDE SEQUENCE [LARGE SCALE GENOMIC DNA]</scope>
    <source>
        <strain evidence="2 3">DSM 24661</strain>
    </source>
</reference>
<dbReference type="EMBL" id="JACHFH010000007">
    <property type="protein sequence ID" value="MBB5335644.1"/>
    <property type="molecule type" value="Genomic_DNA"/>
</dbReference>